<evidence type="ECO:0000313" key="6">
    <source>
        <dbReference type="EMBL" id="MFC5271812.1"/>
    </source>
</evidence>
<dbReference type="Gene3D" id="2.40.30.170">
    <property type="match status" value="1"/>
</dbReference>
<feature type="domain" description="YknX-like C-terminal permuted SH3-like" evidence="5">
    <location>
        <begin position="288"/>
        <end position="354"/>
    </location>
</feature>
<proteinExistence type="inferred from homology"/>
<dbReference type="PANTHER" id="PTHR30469:SF36">
    <property type="entry name" value="BLL3903 PROTEIN"/>
    <property type="match status" value="1"/>
</dbReference>
<dbReference type="Gene3D" id="2.40.420.20">
    <property type="match status" value="1"/>
</dbReference>
<organism evidence="6 7">
    <name type="scientific">Adhaeribacter terreus</name>
    <dbReference type="NCBI Taxonomy" id="529703"/>
    <lineage>
        <taxon>Bacteria</taxon>
        <taxon>Pseudomonadati</taxon>
        <taxon>Bacteroidota</taxon>
        <taxon>Cytophagia</taxon>
        <taxon>Cytophagales</taxon>
        <taxon>Hymenobacteraceae</taxon>
        <taxon>Adhaeribacter</taxon>
    </lineage>
</organism>
<keyword evidence="2" id="KW-0812">Transmembrane</keyword>
<dbReference type="Proteomes" id="UP001596161">
    <property type="component" value="Unassembled WGS sequence"/>
</dbReference>
<dbReference type="Pfam" id="PF25917">
    <property type="entry name" value="BSH_RND"/>
    <property type="match status" value="1"/>
</dbReference>
<accession>A0ABW0EBQ8</accession>
<dbReference type="InterPro" id="IPR058637">
    <property type="entry name" value="YknX-like_C"/>
</dbReference>
<dbReference type="RefSeq" id="WP_378018171.1">
    <property type="nucleotide sequence ID" value="NZ_JBHSKT010000009.1"/>
</dbReference>
<comment type="caution">
    <text evidence="6">The sequence shown here is derived from an EMBL/GenBank/DDBJ whole genome shotgun (WGS) entry which is preliminary data.</text>
</comment>
<dbReference type="InterPro" id="IPR006143">
    <property type="entry name" value="RND_pump_MFP"/>
</dbReference>
<evidence type="ECO:0000256" key="2">
    <source>
        <dbReference type="SAM" id="Phobius"/>
    </source>
</evidence>
<sequence>MKTKYIVYTVLLVALGSLIFYRISANKKLEGKNGPGGKKGGPGGAMPAMRVSGIVLKPQQFANTLSVTGSIEANEQVEIRGEISGRVRHISFQEGSRVSKGQVLLKVDDSELRAQLAQAQTKQQLAAENERRAGLLLQKEAISKEEYDVARADLLTTKAQTQLIQAQLAKTSIKAPFSGQIGLRNISEGGFLSPDIVVANLVNTDPVKITFSVPEKYSNQVKVNTEINFTIAGSPKKYTATVYAIEPGIESATRTLQLRARAANPDNILRPGSFANIELPLTETDNALLVPSEAIIPIQNGKKVFVAENGKAKEVKVETGTRTEKDVLITSGLSAGDTVLTTGIMALKANAPVKVKIVADGTPQKK</sequence>
<dbReference type="EMBL" id="JBHSKT010000009">
    <property type="protein sequence ID" value="MFC5271812.1"/>
    <property type="molecule type" value="Genomic_DNA"/>
</dbReference>
<dbReference type="SUPFAM" id="SSF111369">
    <property type="entry name" value="HlyD-like secretion proteins"/>
    <property type="match status" value="1"/>
</dbReference>
<gene>
    <name evidence="6" type="ORF">ACFPIB_14435</name>
</gene>
<dbReference type="NCBIfam" id="TIGR01730">
    <property type="entry name" value="RND_mfp"/>
    <property type="match status" value="1"/>
</dbReference>
<keyword evidence="2" id="KW-0472">Membrane</keyword>
<evidence type="ECO:0000313" key="7">
    <source>
        <dbReference type="Proteomes" id="UP001596161"/>
    </source>
</evidence>
<keyword evidence="7" id="KW-1185">Reference proteome</keyword>
<dbReference type="Gene3D" id="2.40.50.100">
    <property type="match status" value="1"/>
</dbReference>
<evidence type="ECO:0000259" key="4">
    <source>
        <dbReference type="Pfam" id="PF25954"/>
    </source>
</evidence>
<protein>
    <submittedName>
        <fullName evidence="6">Efflux RND transporter periplasmic adaptor subunit</fullName>
    </submittedName>
</protein>
<feature type="transmembrane region" description="Helical" evidence="2">
    <location>
        <begin position="6"/>
        <end position="23"/>
    </location>
</feature>
<dbReference type="PANTHER" id="PTHR30469">
    <property type="entry name" value="MULTIDRUG RESISTANCE PROTEIN MDTA"/>
    <property type="match status" value="1"/>
</dbReference>
<dbReference type="InterPro" id="IPR058625">
    <property type="entry name" value="MdtA-like_BSH"/>
</dbReference>
<keyword evidence="2" id="KW-1133">Transmembrane helix</keyword>
<evidence type="ECO:0000259" key="3">
    <source>
        <dbReference type="Pfam" id="PF25917"/>
    </source>
</evidence>
<reference evidence="7" key="1">
    <citation type="journal article" date="2019" name="Int. J. Syst. Evol. Microbiol.">
        <title>The Global Catalogue of Microorganisms (GCM) 10K type strain sequencing project: providing services to taxonomists for standard genome sequencing and annotation.</title>
        <authorList>
            <consortium name="The Broad Institute Genomics Platform"/>
            <consortium name="The Broad Institute Genome Sequencing Center for Infectious Disease"/>
            <person name="Wu L."/>
            <person name="Ma J."/>
        </authorList>
    </citation>
    <scope>NUCLEOTIDE SEQUENCE [LARGE SCALE GENOMIC DNA]</scope>
    <source>
        <strain evidence="7">KACC 12602</strain>
    </source>
</reference>
<comment type="similarity">
    <text evidence="1">Belongs to the membrane fusion protein (MFP) (TC 8.A.1) family.</text>
</comment>
<evidence type="ECO:0000259" key="5">
    <source>
        <dbReference type="Pfam" id="PF25989"/>
    </source>
</evidence>
<dbReference type="InterPro" id="IPR058792">
    <property type="entry name" value="Beta-barrel_RND_2"/>
</dbReference>
<dbReference type="Pfam" id="PF25954">
    <property type="entry name" value="Beta-barrel_RND_2"/>
    <property type="match status" value="1"/>
</dbReference>
<dbReference type="Gene3D" id="1.10.287.470">
    <property type="entry name" value="Helix hairpin bin"/>
    <property type="match status" value="1"/>
</dbReference>
<evidence type="ECO:0000256" key="1">
    <source>
        <dbReference type="ARBA" id="ARBA00009477"/>
    </source>
</evidence>
<name>A0ABW0EBQ8_9BACT</name>
<dbReference type="Pfam" id="PF25989">
    <property type="entry name" value="YknX_C"/>
    <property type="match status" value="1"/>
</dbReference>
<feature type="domain" description="CusB-like beta-barrel" evidence="4">
    <location>
        <begin position="209"/>
        <end position="279"/>
    </location>
</feature>
<feature type="domain" description="Multidrug resistance protein MdtA-like barrel-sandwich hybrid" evidence="3">
    <location>
        <begin position="75"/>
        <end position="192"/>
    </location>
</feature>